<reference evidence="3" key="1">
    <citation type="submission" date="2023-08" db="EMBL/GenBank/DDBJ databases">
        <authorList>
            <person name="Audoor S."/>
            <person name="Bilcke G."/>
        </authorList>
    </citation>
    <scope>NUCLEOTIDE SEQUENCE</scope>
</reference>
<feature type="region of interest" description="Disordered" evidence="1">
    <location>
        <begin position="476"/>
        <end position="512"/>
    </location>
</feature>
<feature type="compositionally biased region" description="Basic and acidic residues" evidence="1">
    <location>
        <begin position="103"/>
        <end position="118"/>
    </location>
</feature>
<keyword evidence="4" id="KW-1185">Reference proteome</keyword>
<comment type="caution">
    <text evidence="3">The sequence shown here is derived from an EMBL/GenBank/DDBJ whole genome shotgun (WGS) entry which is preliminary data.</text>
</comment>
<evidence type="ECO:0000313" key="3">
    <source>
        <dbReference type="EMBL" id="CAJ1953276.1"/>
    </source>
</evidence>
<accession>A0AAD2FU92</accession>
<dbReference type="Proteomes" id="UP001295423">
    <property type="component" value="Unassembled WGS sequence"/>
</dbReference>
<evidence type="ECO:0000256" key="2">
    <source>
        <dbReference type="SAM" id="SignalP"/>
    </source>
</evidence>
<feature type="signal peptide" evidence="2">
    <location>
        <begin position="1"/>
        <end position="23"/>
    </location>
</feature>
<protein>
    <submittedName>
        <fullName evidence="3">Uncharacterized protein</fullName>
    </submittedName>
</protein>
<organism evidence="3 4">
    <name type="scientific">Cylindrotheca closterium</name>
    <dbReference type="NCBI Taxonomy" id="2856"/>
    <lineage>
        <taxon>Eukaryota</taxon>
        <taxon>Sar</taxon>
        <taxon>Stramenopiles</taxon>
        <taxon>Ochrophyta</taxon>
        <taxon>Bacillariophyta</taxon>
        <taxon>Bacillariophyceae</taxon>
        <taxon>Bacillariophycidae</taxon>
        <taxon>Bacillariales</taxon>
        <taxon>Bacillariaceae</taxon>
        <taxon>Cylindrotheca</taxon>
    </lineage>
</organism>
<dbReference type="AlphaFoldDB" id="A0AAD2FU92"/>
<name>A0AAD2FU92_9STRA</name>
<proteinExistence type="predicted"/>
<feature type="compositionally biased region" description="Basic residues" evidence="1">
    <location>
        <begin position="501"/>
        <end position="512"/>
    </location>
</feature>
<sequence>MVNQSRQVASLLAAALIAQSAHAFVPPAAPQATSTPIPTDVALFESKEDHESPSSLRSSAVKKLFSGLKKTAKFLPVVVASAAFLVASPDKAEASAPVMAMPKADERDPASDALESHQRRMQQVAQEELRTFTEKARQIEVSEGPTARADFEEAYKANKKLKAQEKLDAIEKLKNDLLDQGICPFIDIEGQRQMISIEKGVDLGEVSGTAFNLEKEFEKRNPQQTFRVRKQANREVIKCMVEDMRNRDIDPVDYFKTHQQRTAAILELPAAQATSMATTYRANLDLYGQITVPKEGETSAKEIMAKQGKSKSKEEAKRIKAEAKAKAAALKAEAKAMAKEEKQRAKDVKQRAKAEALALKEAENKATEAATAEIESSLASEDDLDPVVGDLEPGSAEETNPEVVAAEKKKLPIVPAATVLVTVGGGGYALKMARDKAADEEAERQRQFQLLMGGQDTESSPAAAPAPALEEVDADLSEISSTDQKSKATDEVQAPQEVAAPKKKKKRGFFGKKKNNRETDITALVSSDAMAPAFATVLAKILTFGAPGRFPEILALPGDMPMQEFSVEAATGMLVEAQANAGLSRENAAEIFANVVNCMLIDIVDLASTSLKEKDSKLTVEAIGIVIDFMNHASSLYNSIAEGVVIVPVTYGGDLAKGKLEQMYSAYAVSAMTNLGSVDEDFDDRVRLLQDVFQINEKKAEGLMMKAMQKNMMEMMKSGEGMEGLEEMMKGMGDMGDMGMPGMPGMDGEEPSPEQLKEMLSALKELKDSGSIPDSELAEVKKQFREAFGSSIDEVMKDANNAGGEMSTQDKELLELMKSILD</sequence>
<feature type="region of interest" description="Disordered" evidence="1">
    <location>
        <begin position="97"/>
        <end position="118"/>
    </location>
</feature>
<feature type="chain" id="PRO_5042214956" evidence="2">
    <location>
        <begin position="24"/>
        <end position="822"/>
    </location>
</feature>
<gene>
    <name evidence="3" type="ORF">CYCCA115_LOCUS13949</name>
</gene>
<keyword evidence="2" id="KW-0732">Signal</keyword>
<feature type="compositionally biased region" description="Low complexity" evidence="1">
    <location>
        <begin position="367"/>
        <end position="379"/>
    </location>
</feature>
<dbReference type="EMBL" id="CAKOGP040001825">
    <property type="protein sequence ID" value="CAJ1953276.1"/>
    <property type="molecule type" value="Genomic_DNA"/>
</dbReference>
<evidence type="ECO:0000313" key="4">
    <source>
        <dbReference type="Proteomes" id="UP001295423"/>
    </source>
</evidence>
<feature type="region of interest" description="Disordered" evidence="1">
    <location>
        <begin position="362"/>
        <end position="402"/>
    </location>
</feature>
<evidence type="ECO:0000256" key="1">
    <source>
        <dbReference type="SAM" id="MobiDB-lite"/>
    </source>
</evidence>